<evidence type="ECO:0000259" key="13">
    <source>
        <dbReference type="PROSITE" id="PS51553"/>
    </source>
</evidence>
<keyword evidence="8 11" id="KW-0067">ATP-binding</keyword>
<dbReference type="InterPro" id="IPR022310">
    <property type="entry name" value="NAD/GMP_synthase"/>
</dbReference>
<dbReference type="FunFam" id="3.40.50.620:FF:000001">
    <property type="entry name" value="GMP synthase [glutamine-hydrolyzing]"/>
    <property type="match status" value="1"/>
</dbReference>
<evidence type="ECO:0000256" key="2">
    <source>
        <dbReference type="ARBA" id="ARBA00005153"/>
    </source>
</evidence>
<dbReference type="Pfam" id="PF00117">
    <property type="entry name" value="GATase"/>
    <property type="match status" value="1"/>
</dbReference>
<dbReference type="EMBL" id="MT631500">
    <property type="protein sequence ID" value="QNO52093.1"/>
    <property type="molecule type" value="Genomic_DNA"/>
</dbReference>
<dbReference type="InterPro" id="IPR017926">
    <property type="entry name" value="GATASE"/>
</dbReference>
<dbReference type="CDD" id="cd01997">
    <property type="entry name" value="GMP_synthase_C"/>
    <property type="match status" value="1"/>
</dbReference>
<dbReference type="GO" id="GO:0005524">
    <property type="term" value="F:ATP binding"/>
    <property type="evidence" value="ECO:0007669"/>
    <property type="project" value="UniProtKB-UniRule"/>
</dbReference>
<dbReference type="FunFam" id="3.40.50.880:FF:000047">
    <property type="entry name" value="GMP synthase [glutamine-hydrolyzing] subunit A"/>
    <property type="match status" value="1"/>
</dbReference>
<dbReference type="PROSITE" id="PS51553">
    <property type="entry name" value="GMPS_ATP_PPASE"/>
    <property type="match status" value="1"/>
</dbReference>
<dbReference type="NCBIfam" id="TIGR00888">
    <property type="entry name" value="guaA_Nterm"/>
    <property type="match status" value="1"/>
</dbReference>
<dbReference type="SUPFAM" id="SSF52402">
    <property type="entry name" value="Adenine nucleotide alpha hydrolases-like"/>
    <property type="match status" value="1"/>
</dbReference>
<dbReference type="InterPro" id="IPR004739">
    <property type="entry name" value="GMP_synth_GATase"/>
</dbReference>
<feature type="active site" evidence="11">
    <location>
        <position position="188"/>
    </location>
</feature>
<dbReference type="InterPro" id="IPR025777">
    <property type="entry name" value="GMPS_ATP_PPase_dom"/>
</dbReference>
<keyword evidence="7 11" id="KW-0658">Purine biosynthesis</keyword>
<evidence type="ECO:0000256" key="3">
    <source>
        <dbReference type="ARBA" id="ARBA00011264"/>
    </source>
</evidence>
<feature type="active site" description="Nucleophile" evidence="11">
    <location>
        <position position="99"/>
    </location>
</feature>
<dbReference type="NCBIfam" id="TIGR00884">
    <property type="entry name" value="guaA_Cterm"/>
    <property type="match status" value="1"/>
</dbReference>
<dbReference type="InterPro" id="IPR014729">
    <property type="entry name" value="Rossmann-like_a/b/a_fold"/>
</dbReference>
<evidence type="ECO:0000313" key="14">
    <source>
        <dbReference type="EMBL" id="QNO52093.1"/>
    </source>
</evidence>
<dbReference type="UniPathway" id="UPA00189">
    <property type="reaction ID" value="UER00296"/>
</dbReference>
<dbReference type="InterPro" id="IPR022955">
    <property type="entry name" value="GMP_synthase"/>
</dbReference>
<evidence type="ECO:0000256" key="6">
    <source>
        <dbReference type="ARBA" id="ARBA00022749"/>
    </source>
</evidence>
<dbReference type="Gene3D" id="3.40.50.620">
    <property type="entry name" value="HUPs"/>
    <property type="match status" value="1"/>
</dbReference>
<dbReference type="FunFam" id="3.30.300.10:FF:000002">
    <property type="entry name" value="GMP synthase [glutamine-hydrolyzing]"/>
    <property type="match status" value="1"/>
</dbReference>
<reference evidence="14" key="1">
    <citation type="submission" date="2020-06" db="EMBL/GenBank/DDBJ databases">
        <title>Unique genomic features of the anaerobic methanotrophic archaea.</title>
        <authorList>
            <person name="Chadwick G.L."/>
            <person name="Skennerton C.T."/>
            <person name="Laso-Perez R."/>
            <person name="Leu A.O."/>
            <person name="Speth D.R."/>
            <person name="Yu H."/>
            <person name="Morgan-Lang C."/>
            <person name="Hatzenpichler R."/>
            <person name="Goudeau D."/>
            <person name="Malmstrom R."/>
            <person name="Brazelton W.J."/>
            <person name="Woyke T."/>
            <person name="Hallam S.J."/>
            <person name="Tyson G.W."/>
            <person name="Wegener G."/>
            <person name="Boetius A."/>
            <person name="Orphan V."/>
        </authorList>
    </citation>
    <scope>NUCLEOTIDE SEQUENCE</scope>
</reference>
<dbReference type="InterPro" id="IPR001674">
    <property type="entry name" value="GMP_synth_C"/>
</dbReference>
<proteinExistence type="inferred from homology"/>
<comment type="subunit">
    <text evidence="3">Heterodimer composed of a glutamine amidotransferase subunit (A) and a GMP-binding subunit (B).</text>
</comment>
<evidence type="ECO:0000256" key="5">
    <source>
        <dbReference type="ARBA" id="ARBA00022741"/>
    </source>
</evidence>
<dbReference type="EC" id="6.3.5.2" evidence="11"/>
<dbReference type="Gene3D" id="3.40.50.880">
    <property type="match status" value="1"/>
</dbReference>
<keyword evidence="6 11" id="KW-0332">GMP biosynthesis</keyword>
<feature type="domain" description="GMPS ATP-PPase" evidence="13">
    <location>
        <begin position="215"/>
        <end position="408"/>
    </location>
</feature>
<organism evidence="14">
    <name type="scientific">Candidatus Methanophagaceae archaeon ANME-1 ERB6</name>
    <dbReference type="NCBI Taxonomy" id="2759912"/>
    <lineage>
        <taxon>Archaea</taxon>
        <taxon>Methanobacteriati</taxon>
        <taxon>Methanobacteriota</taxon>
        <taxon>Stenosarchaea group</taxon>
        <taxon>Methanomicrobia</taxon>
        <taxon>Candidatus Methanophagales</taxon>
        <taxon>Candidatus Methanophagaceae</taxon>
    </lineage>
</organism>
<evidence type="ECO:0000256" key="1">
    <source>
        <dbReference type="ARBA" id="ARBA00002332"/>
    </source>
</evidence>
<dbReference type="HAMAP" id="MF_00344">
    <property type="entry name" value="GMP_synthase"/>
    <property type="match status" value="1"/>
</dbReference>
<keyword evidence="9 11" id="KW-0315">Glutamine amidotransferase</keyword>
<evidence type="ECO:0000256" key="10">
    <source>
        <dbReference type="ARBA" id="ARBA00049404"/>
    </source>
</evidence>
<dbReference type="GO" id="GO:0003921">
    <property type="term" value="F:GMP synthase activity"/>
    <property type="evidence" value="ECO:0007669"/>
    <property type="project" value="InterPro"/>
</dbReference>
<dbReference type="PRINTS" id="PR00096">
    <property type="entry name" value="GATASE"/>
</dbReference>
<evidence type="ECO:0000256" key="8">
    <source>
        <dbReference type="ARBA" id="ARBA00022840"/>
    </source>
</evidence>
<feature type="binding site" evidence="12">
    <location>
        <begin position="243"/>
        <end position="249"/>
    </location>
    <ligand>
        <name>ATP</name>
        <dbReference type="ChEBI" id="CHEBI:30616"/>
    </ligand>
</feature>
<comment type="catalytic activity">
    <reaction evidence="10 11">
        <text>XMP + L-glutamine + ATP + H2O = GMP + L-glutamate + AMP + diphosphate + 2 H(+)</text>
        <dbReference type="Rhea" id="RHEA:11680"/>
        <dbReference type="ChEBI" id="CHEBI:15377"/>
        <dbReference type="ChEBI" id="CHEBI:15378"/>
        <dbReference type="ChEBI" id="CHEBI:29985"/>
        <dbReference type="ChEBI" id="CHEBI:30616"/>
        <dbReference type="ChEBI" id="CHEBI:33019"/>
        <dbReference type="ChEBI" id="CHEBI:57464"/>
        <dbReference type="ChEBI" id="CHEBI:58115"/>
        <dbReference type="ChEBI" id="CHEBI:58359"/>
        <dbReference type="ChEBI" id="CHEBI:456215"/>
        <dbReference type="EC" id="6.3.5.2"/>
    </reaction>
</comment>
<dbReference type="InterPro" id="IPR029062">
    <property type="entry name" value="Class_I_gatase-like"/>
</dbReference>
<gene>
    <name evidence="14" type="primary">nadE</name>
    <name evidence="11" type="synonym">guaA</name>
    <name evidence="14" type="ORF">IPGHNFGK_00049</name>
</gene>
<sequence>MPDRNSIIEKREAEKEKDKVVVLDFGGQYSHLIVRRCRELGVYTELLPYDMPLEELKRGIEGNIKGIILSGSPFSVHEPNSPKCSSEIVDLNIPILGICYGAQLIAYVNGGVVGEGRKSEFGRTELFFEDSDLFDGLTERGSEGGRINVWMSHGDVIERFDGADIIGYTMNSPVAAFRISNIYGVQFHPEVHHTDKGEKILWNFLYKICGCERNWTIESFVIDKIEEIRSAVGNDGRVICGLSGGIDSSTTALLINKAIGDRLTCIFVDNGLLRKEEKEAVINTFENNFEMRMVFVDAKKRFPERLRGVKDPEAKRKVIGELFINIFEEEASKLGNVDFLAQGTIYPDRIESAGASSRNASRIKSHHNVGALPEKLGLKLIEPIKDLYKDEVREVAKELGMPPQILNQHPFPGPGLAARIIGEVTEDKLRICREASHVVEEELKRSGWYNKVWQAFAVVGDDVATGVLGDARSLGRIVTIRVVESREAMTADFVKLPYEVLESMSKRITNEVKGVTWVTYAISSKPPATIEPC</sequence>
<feature type="active site" evidence="11">
    <location>
        <position position="190"/>
    </location>
</feature>
<keyword evidence="5 11" id="KW-0547">Nucleotide-binding</keyword>
<dbReference type="SUPFAM" id="SSF52317">
    <property type="entry name" value="Class I glutamine amidotransferase-like"/>
    <property type="match status" value="1"/>
</dbReference>
<evidence type="ECO:0000256" key="9">
    <source>
        <dbReference type="ARBA" id="ARBA00022962"/>
    </source>
</evidence>
<evidence type="ECO:0000256" key="4">
    <source>
        <dbReference type="ARBA" id="ARBA00022598"/>
    </source>
</evidence>
<dbReference type="Pfam" id="PF02540">
    <property type="entry name" value="NAD_synthase"/>
    <property type="match status" value="1"/>
</dbReference>
<dbReference type="NCBIfam" id="NF000848">
    <property type="entry name" value="PRK00074.1"/>
    <property type="match status" value="1"/>
</dbReference>
<name>A0A7G9YVQ9_9EURY</name>
<accession>A0A7G9YVQ9</accession>
<dbReference type="Pfam" id="PF00958">
    <property type="entry name" value="GMP_synt_C"/>
    <property type="match status" value="1"/>
</dbReference>
<protein>
    <recommendedName>
        <fullName evidence="11">GMP synthase [glutamine-hydrolyzing]</fullName>
        <ecNumber evidence="11">6.3.5.2</ecNumber>
    </recommendedName>
    <alternativeName>
        <fullName evidence="11">GMP synthetase</fullName>
    </alternativeName>
    <alternativeName>
        <fullName evidence="11">Glutamine amidotransferase</fullName>
    </alternativeName>
</protein>
<dbReference type="PANTHER" id="PTHR11922">
    <property type="entry name" value="GMP SYNTHASE-RELATED"/>
    <property type="match status" value="1"/>
</dbReference>
<evidence type="ECO:0000256" key="7">
    <source>
        <dbReference type="ARBA" id="ARBA00022755"/>
    </source>
</evidence>
<dbReference type="Gene3D" id="3.30.300.10">
    <property type="match status" value="1"/>
</dbReference>
<evidence type="ECO:0000256" key="11">
    <source>
        <dbReference type="HAMAP-Rule" id="MF_00344"/>
    </source>
</evidence>
<comment type="pathway">
    <text evidence="2 11">Purine metabolism; GMP biosynthesis; GMP from XMP (L-Gln route): step 1/1.</text>
</comment>
<keyword evidence="4 11" id="KW-0436">Ligase</keyword>
<dbReference type="SUPFAM" id="SSF54810">
    <property type="entry name" value="GMP synthetase C-terminal dimerisation domain"/>
    <property type="match status" value="1"/>
</dbReference>
<dbReference type="PROSITE" id="PS51273">
    <property type="entry name" value="GATASE_TYPE_1"/>
    <property type="match status" value="1"/>
</dbReference>
<evidence type="ECO:0000256" key="12">
    <source>
        <dbReference type="PROSITE-ProRule" id="PRU00886"/>
    </source>
</evidence>
<dbReference type="PANTHER" id="PTHR11922:SF2">
    <property type="entry name" value="GMP SYNTHASE [GLUTAMINE-HYDROLYZING]"/>
    <property type="match status" value="1"/>
</dbReference>
<dbReference type="GO" id="GO:0005829">
    <property type="term" value="C:cytosol"/>
    <property type="evidence" value="ECO:0007669"/>
    <property type="project" value="TreeGrafter"/>
</dbReference>
<comment type="function">
    <text evidence="1 11">Catalyzes the synthesis of GMP from XMP.</text>
</comment>
<dbReference type="CDD" id="cd01742">
    <property type="entry name" value="GATase1_GMP_Synthase"/>
    <property type="match status" value="1"/>
</dbReference>
<dbReference type="AlphaFoldDB" id="A0A7G9YVQ9"/>